<dbReference type="InterPro" id="IPR036942">
    <property type="entry name" value="Beta-barrel_TonB_sf"/>
</dbReference>
<evidence type="ECO:0000256" key="3">
    <source>
        <dbReference type="ARBA" id="ARBA00022803"/>
    </source>
</evidence>
<accession>A0ABX2SQI7</accession>
<dbReference type="Gene3D" id="1.25.40.10">
    <property type="entry name" value="Tetratricopeptide repeat domain"/>
    <property type="match status" value="3"/>
</dbReference>
<dbReference type="SUPFAM" id="SSF56935">
    <property type="entry name" value="Porins"/>
    <property type="match status" value="1"/>
</dbReference>
<dbReference type="RefSeq" id="WP_179926993.1">
    <property type="nucleotide sequence ID" value="NZ_JACCDD010000001.1"/>
</dbReference>
<organism evidence="8 9">
    <name type="scientific">Vreelandella zhaodongensis</name>
    <name type="common">Halomonas zhaodongensis</name>
    <dbReference type="NCBI Taxonomy" id="1176240"/>
    <lineage>
        <taxon>Bacteria</taxon>
        <taxon>Pseudomonadati</taxon>
        <taxon>Pseudomonadota</taxon>
        <taxon>Gammaproteobacteria</taxon>
        <taxon>Oceanospirillales</taxon>
        <taxon>Halomonadaceae</taxon>
        <taxon>Vreelandella</taxon>
    </lineage>
</organism>
<keyword evidence="4" id="KW-0472">Membrane</keyword>
<evidence type="ECO:0000256" key="1">
    <source>
        <dbReference type="ARBA" id="ARBA00004442"/>
    </source>
</evidence>
<protein>
    <recommendedName>
        <fullName evidence="7">PgaA membrane beta barrel domain-containing protein</fullName>
    </recommendedName>
</protein>
<evidence type="ECO:0000313" key="8">
    <source>
        <dbReference type="EMBL" id="NYS43900.1"/>
    </source>
</evidence>
<keyword evidence="9" id="KW-1185">Reference proteome</keyword>
<evidence type="ECO:0000256" key="5">
    <source>
        <dbReference type="ARBA" id="ARBA00023237"/>
    </source>
</evidence>
<reference evidence="8 9" key="1">
    <citation type="journal article" date="2013" name="Antonie Van Leeuwenhoek">
        <title>Halomonas zhaodongensis sp. nov., a slightly halophilic bacterium isolated from saline-alkaline soils in Zhaodong, China.</title>
        <authorList>
            <person name="Jiang J."/>
            <person name="Pan Y."/>
            <person name="Meng L."/>
            <person name="Hu S."/>
            <person name="Zhang X."/>
            <person name="Hu B."/>
            <person name="Meng J."/>
            <person name="Li C."/>
            <person name="Huang H."/>
            <person name="Wang K."/>
            <person name="Su T."/>
        </authorList>
    </citation>
    <scope>NUCLEOTIDE SEQUENCE [LARGE SCALE GENOMIC DNA]</scope>
    <source>
        <strain evidence="8 9">NEAU-ST10-25</strain>
    </source>
</reference>
<evidence type="ECO:0000256" key="2">
    <source>
        <dbReference type="ARBA" id="ARBA00022737"/>
    </source>
</evidence>
<proteinExistence type="predicted"/>
<evidence type="ECO:0000313" key="9">
    <source>
        <dbReference type="Proteomes" id="UP000528918"/>
    </source>
</evidence>
<sequence>MANNTPHLEELFDQAVAERREHQWLSALALYERALRIDPTNDTAYRERTITLSLQGSAGLAWHYYQRRPDLFNADEASGFEQDYIARLAVWGTLPNLSSQSSKDDMQRALMAQDTFLAQQEGEVPLRQRFDNIYILNGMQRHEEVVAIFRQLEAEDIELPPYVMRIIGDSLLSTKKPQEAAALMEQVAESGAAVANDHIIRAYAYLESGRWREAIELLEVEAEQQRAWLWEDNAQQPHSNWNRYFLDATLAMIRGYTGDQPGAQEALEAMAKIAPRNAGLQANLGSVYLQRGWDEQALTRFQVATRLDPRLVDGWIGQVDALANQQRLGDAREAMAQAVLLAPDSPRVEKMQQNWQTRTGWQVSASAYAGRSEAPNDVDSPAGFDEQHHQFSAWSPVLDDRWRLGILGSEHFSEFREERVHDTRGGVGLRYAYDRLSLETRLERSVDDFARNTSVMAELSWRVNETVDARARYATHSRDGSLQARSSGITADQALVGLSWSPNERHSYQASITQLDYSDGNHRESLSLNGWQRVIDNPDHALGLNAGLYAGQASDLDVPYYNPEASASWELGALWEVRNWRHYEHSFIQDVGASVGQSWQQEFGTRWIPSLSYHHRWAVGNGRDLKYGLSWSRPVYDGNRETQLSFDIGITWGE</sequence>
<dbReference type="InterPro" id="IPR050498">
    <property type="entry name" value="Ycf3"/>
</dbReference>
<keyword evidence="3 6" id="KW-0802">TPR repeat</keyword>
<feature type="domain" description="PgaA membrane beta barrel" evidence="7">
    <location>
        <begin position="383"/>
        <end position="652"/>
    </location>
</feature>
<dbReference type="Proteomes" id="UP000528918">
    <property type="component" value="Unassembled WGS sequence"/>
</dbReference>
<name>A0ABX2SQI7_VREZH</name>
<feature type="repeat" description="TPR" evidence="6">
    <location>
        <begin position="278"/>
        <end position="311"/>
    </location>
</feature>
<dbReference type="EMBL" id="JACCDD010000001">
    <property type="protein sequence ID" value="NYS43900.1"/>
    <property type="molecule type" value="Genomic_DNA"/>
</dbReference>
<keyword evidence="5" id="KW-0998">Cell outer membrane</keyword>
<dbReference type="Pfam" id="PF21197">
    <property type="entry name" value="PgaA_barrel"/>
    <property type="match status" value="1"/>
</dbReference>
<dbReference type="Gene3D" id="2.40.170.20">
    <property type="entry name" value="TonB-dependent receptor, beta-barrel domain"/>
    <property type="match status" value="1"/>
</dbReference>
<dbReference type="InterPro" id="IPR019734">
    <property type="entry name" value="TPR_rpt"/>
</dbReference>
<dbReference type="PANTHER" id="PTHR44858:SF1">
    <property type="entry name" value="UDP-N-ACETYLGLUCOSAMINE--PEPTIDE N-ACETYLGLUCOSAMINYLTRANSFERASE SPINDLY-RELATED"/>
    <property type="match status" value="1"/>
</dbReference>
<dbReference type="InterPro" id="IPR011990">
    <property type="entry name" value="TPR-like_helical_dom_sf"/>
</dbReference>
<comment type="caution">
    <text evidence="8">The sequence shown here is derived from an EMBL/GenBank/DDBJ whole genome shotgun (WGS) entry which is preliminary data.</text>
</comment>
<dbReference type="PROSITE" id="PS50005">
    <property type="entry name" value="TPR"/>
    <property type="match status" value="1"/>
</dbReference>
<evidence type="ECO:0000256" key="4">
    <source>
        <dbReference type="ARBA" id="ARBA00023136"/>
    </source>
</evidence>
<dbReference type="SMART" id="SM00028">
    <property type="entry name" value="TPR"/>
    <property type="match status" value="2"/>
</dbReference>
<keyword evidence="2" id="KW-0677">Repeat</keyword>
<dbReference type="InterPro" id="IPR049003">
    <property type="entry name" value="PgaA_barrel"/>
</dbReference>
<comment type="subcellular location">
    <subcellularLocation>
        <location evidence="1">Cell outer membrane</location>
    </subcellularLocation>
</comment>
<evidence type="ECO:0000256" key="6">
    <source>
        <dbReference type="PROSITE-ProRule" id="PRU00339"/>
    </source>
</evidence>
<dbReference type="SUPFAM" id="SSF48452">
    <property type="entry name" value="TPR-like"/>
    <property type="match status" value="2"/>
</dbReference>
<dbReference type="PANTHER" id="PTHR44858">
    <property type="entry name" value="TETRATRICOPEPTIDE REPEAT PROTEIN 6"/>
    <property type="match status" value="1"/>
</dbReference>
<evidence type="ECO:0000259" key="7">
    <source>
        <dbReference type="Pfam" id="PF21197"/>
    </source>
</evidence>
<gene>
    <name evidence="8" type="ORF">HZS79_02950</name>
</gene>